<evidence type="ECO:0000313" key="2">
    <source>
        <dbReference type="Proteomes" id="UP001156666"/>
    </source>
</evidence>
<evidence type="ECO:0000313" key="1">
    <source>
        <dbReference type="EMBL" id="GLR16802.1"/>
    </source>
</evidence>
<gene>
    <name evidence="1" type="ORF">GCM10007940_14170</name>
</gene>
<dbReference type="AlphaFoldDB" id="A0AA37SN85"/>
<name>A0AA37SN85_9BACT</name>
<dbReference type="RefSeq" id="WP_235291013.1">
    <property type="nucleotide sequence ID" value="NZ_BSOH01000007.1"/>
</dbReference>
<sequence length="158" mass="18572">MKVHRISEFQARIDFPNFDSHFEKHLEGFEQSPLGQIHKALPWQELIREFDIKEFRKGPDCIFCPKGKLAMMFLKNYSGHSDKKLIDFKPKGRPGRHKEHKSQLSKMITKERASRLEGSFGTDKEYYLLNKIKARNKETEILWIFIGIHTSNALIIGR</sequence>
<protein>
    <submittedName>
        <fullName evidence="1">Uncharacterized protein</fullName>
    </submittedName>
</protein>
<accession>A0AA37SN85</accession>
<dbReference type="EMBL" id="BSOH01000007">
    <property type="protein sequence ID" value="GLR16802.1"/>
    <property type="molecule type" value="Genomic_DNA"/>
</dbReference>
<reference evidence="1" key="2">
    <citation type="submission" date="2023-01" db="EMBL/GenBank/DDBJ databases">
        <title>Draft genome sequence of Portibacter lacus strain NBRC 108769.</title>
        <authorList>
            <person name="Sun Q."/>
            <person name="Mori K."/>
        </authorList>
    </citation>
    <scope>NUCLEOTIDE SEQUENCE</scope>
    <source>
        <strain evidence="1">NBRC 108769</strain>
    </source>
</reference>
<organism evidence="1 2">
    <name type="scientific">Portibacter lacus</name>
    <dbReference type="NCBI Taxonomy" id="1099794"/>
    <lineage>
        <taxon>Bacteria</taxon>
        <taxon>Pseudomonadati</taxon>
        <taxon>Bacteroidota</taxon>
        <taxon>Saprospiria</taxon>
        <taxon>Saprospirales</taxon>
        <taxon>Haliscomenobacteraceae</taxon>
        <taxon>Portibacter</taxon>
    </lineage>
</organism>
<keyword evidence="2" id="KW-1185">Reference proteome</keyword>
<reference evidence="1" key="1">
    <citation type="journal article" date="2014" name="Int. J. Syst. Evol. Microbiol.">
        <title>Complete genome sequence of Corynebacterium casei LMG S-19264T (=DSM 44701T), isolated from a smear-ripened cheese.</title>
        <authorList>
            <consortium name="US DOE Joint Genome Institute (JGI-PGF)"/>
            <person name="Walter F."/>
            <person name="Albersmeier A."/>
            <person name="Kalinowski J."/>
            <person name="Ruckert C."/>
        </authorList>
    </citation>
    <scope>NUCLEOTIDE SEQUENCE</scope>
    <source>
        <strain evidence="1">NBRC 108769</strain>
    </source>
</reference>
<dbReference type="Proteomes" id="UP001156666">
    <property type="component" value="Unassembled WGS sequence"/>
</dbReference>
<proteinExistence type="predicted"/>
<comment type="caution">
    <text evidence="1">The sequence shown here is derived from an EMBL/GenBank/DDBJ whole genome shotgun (WGS) entry which is preliminary data.</text>
</comment>